<sequence>MQDGGCSPTMDLLRSEPMQLVQLIIPIESARRAISYLGDLSLFQFKDLNQEKSPFQRTYAAQIKRCGEMARKLRFFREQMTKVGVSPSTRSTRDGAIDLENLESNLQNWKLSYLRLTQTMRSCKMLIVSIPSINLFYRRLVSYFSSAKKGAVAHQTEFEVQNTFEGSIEIPLLLEQEMTTDSLKQIRLGYISGLVPREKGMAFERILFRATRG</sequence>
<dbReference type="EMBL" id="CM039435">
    <property type="protein sequence ID" value="KAI4316876.1"/>
    <property type="molecule type" value="Genomic_DNA"/>
</dbReference>
<reference evidence="1 2" key="1">
    <citation type="journal article" date="2022" name="DNA Res.">
        <title>Chromosomal-level genome assembly of the orchid tree Bauhinia variegata (Leguminosae; Cercidoideae) supports the allotetraploid origin hypothesis of Bauhinia.</title>
        <authorList>
            <person name="Zhong Y."/>
            <person name="Chen Y."/>
            <person name="Zheng D."/>
            <person name="Pang J."/>
            <person name="Liu Y."/>
            <person name="Luo S."/>
            <person name="Meng S."/>
            <person name="Qian L."/>
            <person name="Wei D."/>
            <person name="Dai S."/>
            <person name="Zhou R."/>
        </authorList>
    </citation>
    <scope>NUCLEOTIDE SEQUENCE [LARGE SCALE GENOMIC DNA]</scope>
    <source>
        <strain evidence="1">BV-YZ2020</strain>
    </source>
</reference>
<dbReference type="Proteomes" id="UP000828941">
    <property type="component" value="Chromosome 10"/>
</dbReference>
<comment type="caution">
    <text evidence="1">The sequence shown here is derived from an EMBL/GenBank/DDBJ whole genome shotgun (WGS) entry which is preliminary data.</text>
</comment>
<gene>
    <name evidence="1" type="ORF">L6164_024812</name>
</gene>
<protein>
    <submittedName>
        <fullName evidence="1">Uncharacterized protein</fullName>
    </submittedName>
</protein>
<evidence type="ECO:0000313" key="2">
    <source>
        <dbReference type="Proteomes" id="UP000828941"/>
    </source>
</evidence>
<organism evidence="1 2">
    <name type="scientific">Bauhinia variegata</name>
    <name type="common">Purple orchid tree</name>
    <name type="synonym">Phanera variegata</name>
    <dbReference type="NCBI Taxonomy" id="167791"/>
    <lineage>
        <taxon>Eukaryota</taxon>
        <taxon>Viridiplantae</taxon>
        <taxon>Streptophyta</taxon>
        <taxon>Embryophyta</taxon>
        <taxon>Tracheophyta</taxon>
        <taxon>Spermatophyta</taxon>
        <taxon>Magnoliopsida</taxon>
        <taxon>eudicotyledons</taxon>
        <taxon>Gunneridae</taxon>
        <taxon>Pentapetalae</taxon>
        <taxon>rosids</taxon>
        <taxon>fabids</taxon>
        <taxon>Fabales</taxon>
        <taxon>Fabaceae</taxon>
        <taxon>Cercidoideae</taxon>
        <taxon>Cercideae</taxon>
        <taxon>Bauhiniinae</taxon>
        <taxon>Bauhinia</taxon>
    </lineage>
</organism>
<keyword evidence="2" id="KW-1185">Reference proteome</keyword>
<evidence type="ECO:0000313" key="1">
    <source>
        <dbReference type="EMBL" id="KAI4316876.1"/>
    </source>
</evidence>
<accession>A0ACB9M148</accession>
<name>A0ACB9M148_BAUVA</name>
<proteinExistence type="predicted"/>